<dbReference type="STRING" id="1122172.GCA_000373045_00370"/>
<name>A0A510JNB4_9FUSO</name>
<dbReference type="Proteomes" id="UP000322617">
    <property type="component" value="Chromosome"/>
</dbReference>
<proteinExistence type="predicted"/>
<dbReference type="KEGG" id="lsz:JCM16776_1040"/>
<organism evidence="1 2">
    <name type="scientific">Leptotrichia shahii</name>
    <dbReference type="NCBI Taxonomy" id="157691"/>
    <lineage>
        <taxon>Bacteria</taxon>
        <taxon>Fusobacteriati</taxon>
        <taxon>Fusobacteriota</taxon>
        <taxon>Fusobacteriia</taxon>
        <taxon>Fusobacteriales</taxon>
        <taxon>Leptotrichiaceae</taxon>
        <taxon>Leptotrichia</taxon>
    </lineage>
</organism>
<protein>
    <submittedName>
        <fullName evidence="1">Uncharacterized protein</fullName>
    </submittedName>
</protein>
<dbReference type="EMBL" id="AP019827">
    <property type="protein sequence ID" value="BBM40820.1"/>
    <property type="molecule type" value="Genomic_DNA"/>
</dbReference>
<dbReference type="RefSeq" id="WP_018449991.1">
    <property type="nucleotide sequence ID" value="NZ_AP019827.1"/>
</dbReference>
<accession>A0A510JNB4</accession>
<gene>
    <name evidence="1" type="ORF">JCM16776_1040</name>
</gene>
<keyword evidence="2" id="KW-1185">Reference proteome</keyword>
<reference evidence="1 2" key="1">
    <citation type="submission" date="2019-07" db="EMBL/GenBank/DDBJ databases">
        <title>Complete Genome Sequence of Leptotrichia shahii Strain JCM 16776.</title>
        <authorList>
            <person name="Watanabe S."/>
            <person name="Cui L."/>
        </authorList>
    </citation>
    <scope>NUCLEOTIDE SEQUENCE [LARGE SCALE GENOMIC DNA]</scope>
    <source>
        <strain evidence="1 2">JCM16776</strain>
    </source>
</reference>
<evidence type="ECO:0000313" key="1">
    <source>
        <dbReference type="EMBL" id="BBM40820.1"/>
    </source>
</evidence>
<sequence length="47" mass="5337">MFKLEITIQKKPIIKDPYNVNIGLGRESGKALNIFSDNIIDYKVIGE</sequence>
<evidence type="ECO:0000313" key="2">
    <source>
        <dbReference type="Proteomes" id="UP000322617"/>
    </source>
</evidence>
<dbReference type="AlphaFoldDB" id="A0A510JNB4"/>